<evidence type="ECO:0000313" key="1">
    <source>
        <dbReference type="EMBL" id="DAF57304.1"/>
    </source>
</evidence>
<proteinExistence type="predicted"/>
<reference evidence="1" key="1">
    <citation type="journal article" date="2021" name="Proc. Natl. Acad. Sci. U.S.A.">
        <title>A Catalog of Tens of Thousands of Viruses from Human Metagenomes Reveals Hidden Associations with Chronic Diseases.</title>
        <authorList>
            <person name="Tisza M.J."/>
            <person name="Buck C.B."/>
        </authorList>
    </citation>
    <scope>NUCLEOTIDE SEQUENCE</scope>
    <source>
        <strain evidence="1">Ctuch15</strain>
    </source>
</reference>
<name>A0A8S5T2G6_9CAUD</name>
<dbReference type="EMBL" id="BK032731">
    <property type="protein sequence ID" value="DAF57304.1"/>
    <property type="molecule type" value="Genomic_DNA"/>
</dbReference>
<protein>
    <submittedName>
        <fullName evidence="1">Uncharacterized protein</fullName>
    </submittedName>
</protein>
<sequence length="32" mass="3575">MNGAMSRSKPPNNVFSYNGMTSLLILFPNRCN</sequence>
<organism evidence="1">
    <name type="scientific">Podoviridae sp. ctuch15</name>
    <dbReference type="NCBI Taxonomy" id="2827752"/>
    <lineage>
        <taxon>Viruses</taxon>
        <taxon>Duplodnaviria</taxon>
        <taxon>Heunggongvirae</taxon>
        <taxon>Uroviricota</taxon>
        <taxon>Caudoviricetes</taxon>
    </lineage>
</organism>
<accession>A0A8S5T2G6</accession>